<dbReference type="Proteomes" id="UP000230842">
    <property type="component" value="Unassembled WGS sequence"/>
</dbReference>
<proteinExistence type="predicted"/>
<dbReference type="Pfam" id="PF12910">
    <property type="entry name" value="PHD_like"/>
    <property type="match status" value="1"/>
</dbReference>
<keyword evidence="1" id="KW-0472">Membrane</keyword>
<gene>
    <name evidence="2" type="ORF">CLV56_3237</name>
</gene>
<keyword evidence="3" id="KW-1185">Reference proteome</keyword>
<evidence type="ECO:0000313" key="3">
    <source>
        <dbReference type="Proteomes" id="UP000230842"/>
    </source>
</evidence>
<organism evidence="2 3">
    <name type="scientific">Mumia flava</name>
    <dbReference type="NCBI Taxonomy" id="1348852"/>
    <lineage>
        <taxon>Bacteria</taxon>
        <taxon>Bacillati</taxon>
        <taxon>Actinomycetota</taxon>
        <taxon>Actinomycetes</taxon>
        <taxon>Propionibacteriales</taxon>
        <taxon>Nocardioidaceae</taxon>
        <taxon>Mumia</taxon>
    </lineage>
</organism>
<comment type="caution">
    <text evidence="2">The sequence shown here is derived from an EMBL/GenBank/DDBJ whole genome shotgun (WGS) entry which is preliminary data.</text>
</comment>
<dbReference type="EMBL" id="PGEZ01000002">
    <property type="protein sequence ID" value="PJJ53744.1"/>
    <property type="molecule type" value="Genomic_DNA"/>
</dbReference>
<evidence type="ECO:0000313" key="2">
    <source>
        <dbReference type="EMBL" id="PJJ53744.1"/>
    </source>
</evidence>
<keyword evidence="1" id="KW-0812">Transmembrane</keyword>
<dbReference type="RefSeq" id="WP_211288170.1">
    <property type="nucleotide sequence ID" value="NZ_PGEZ01000002.1"/>
</dbReference>
<dbReference type="Gene3D" id="3.30.160.620">
    <property type="match status" value="1"/>
</dbReference>
<sequence>MIAVENVDSLESWIGIAVSLVGLASGLVAVVAGWRGLGRRRRLLVDARELDAVARSIGGEPDREVVAHTRDIAFWQWVALSATRRSLLQEVGPVLALVEGLAFIAFGFTRAPGLVGLLLVYVGILLVSLPPTLLEAGRYKSDRAARGYLRAQGTESAREAARAAELNRTAFRPTWWITLGFFVVMMVTAGLAVLIVGELGLALATGAALGGGVLILWRFRHETLAAGKSTAAAASAGATVGDISADAAREHLEELLDAADAGRPAVVIRDKRRVAAVDADRLVQFLTRHHPAGVQAGADGDGWSIVLPGTPVAADGATIDEAVEEMIDVLRDYAEAWIERFRLAPNHEDNWWLVQIGTLASDDIIRDWLLAA</sequence>
<name>A0A2M9B744_9ACTN</name>
<feature type="transmembrane region" description="Helical" evidence="1">
    <location>
        <begin position="91"/>
        <end position="108"/>
    </location>
</feature>
<feature type="transmembrane region" description="Helical" evidence="1">
    <location>
        <begin position="114"/>
        <end position="134"/>
    </location>
</feature>
<evidence type="ECO:0000256" key="1">
    <source>
        <dbReference type="SAM" id="Phobius"/>
    </source>
</evidence>
<feature type="transmembrane region" description="Helical" evidence="1">
    <location>
        <begin position="201"/>
        <end position="219"/>
    </location>
</feature>
<feature type="transmembrane region" description="Helical" evidence="1">
    <location>
        <begin position="12"/>
        <end position="34"/>
    </location>
</feature>
<reference evidence="2 3" key="1">
    <citation type="submission" date="2017-11" db="EMBL/GenBank/DDBJ databases">
        <title>Genomic Encyclopedia of Archaeal and Bacterial Type Strains, Phase II (KMG-II): From Individual Species to Whole Genera.</title>
        <authorList>
            <person name="Goeker M."/>
        </authorList>
    </citation>
    <scope>NUCLEOTIDE SEQUENCE [LARGE SCALE GENOMIC DNA]</scope>
    <source>
        <strain evidence="2 3">DSM 27763</strain>
    </source>
</reference>
<dbReference type="InterPro" id="IPR035424">
    <property type="entry name" value="Antitoxin_RelB"/>
</dbReference>
<dbReference type="AlphaFoldDB" id="A0A2M9B744"/>
<feature type="transmembrane region" description="Helical" evidence="1">
    <location>
        <begin position="175"/>
        <end position="195"/>
    </location>
</feature>
<protein>
    <submittedName>
        <fullName evidence="2">Antitoxin of RelE/RelB toxin-antitoxin system</fullName>
    </submittedName>
</protein>
<keyword evidence="1" id="KW-1133">Transmembrane helix</keyword>
<accession>A0A2M9B744</accession>